<comment type="caution">
    <text evidence="1">The sequence shown here is derived from an EMBL/GenBank/DDBJ whole genome shotgun (WGS) entry which is preliminary data.</text>
</comment>
<protein>
    <submittedName>
        <fullName evidence="1">Uncharacterized protein</fullName>
    </submittedName>
</protein>
<accession>A0ABT2CM67</accession>
<sequence>MTDYADEARSRAARLLRMAATTDERTRARLIDYAAATPDPPHMGPDGIQTTGCPRCAHTMWRQRGLWVCASCGEVRDTL</sequence>
<gene>
    <name evidence="1" type="ORF">NX801_22355</name>
</gene>
<evidence type="ECO:0000313" key="1">
    <source>
        <dbReference type="EMBL" id="MCS0638346.1"/>
    </source>
</evidence>
<organism evidence="1 2">
    <name type="scientific">Streptomyces pyxinae</name>
    <dbReference type="NCBI Taxonomy" id="2970734"/>
    <lineage>
        <taxon>Bacteria</taxon>
        <taxon>Bacillati</taxon>
        <taxon>Actinomycetota</taxon>
        <taxon>Actinomycetes</taxon>
        <taxon>Kitasatosporales</taxon>
        <taxon>Streptomycetaceae</taxon>
        <taxon>Streptomyces</taxon>
    </lineage>
</organism>
<reference evidence="1" key="1">
    <citation type="submission" date="2022-08" db="EMBL/GenBank/DDBJ databases">
        <authorList>
            <person name="Somphong A."/>
            <person name="Phongsopitanun W."/>
        </authorList>
    </citation>
    <scope>NUCLEOTIDE SEQUENCE</scope>
    <source>
        <strain evidence="1">LP05-1</strain>
    </source>
</reference>
<dbReference type="Proteomes" id="UP001431313">
    <property type="component" value="Unassembled WGS sequence"/>
</dbReference>
<keyword evidence="2" id="KW-1185">Reference proteome</keyword>
<name>A0ABT2CM67_9ACTN</name>
<dbReference type="RefSeq" id="WP_258789620.1">
    <property type="nucleotide sequence ID" value="NZ_JANUGQ010000021.1"/>
</dbReference>
<evidence type="ECO:0000313" key="2">
    <source>
        <dbReference type="Proteomes" id="UP001431313"/>
    </source>
</evidence>
<dbReference type="EMBL" id="JANUGQ010000021">
    <property type="protein sequence ID" value="MCS0638346.1"/>
    <property type="molecule type" value="Genomic_DNA"/>
</dbReference>
<proteinExistence type="predicted"/>